<reference evidence="5 6" key="1">
    <citation type="submission" date="2015-07" db="EMBL/GenBank/DDBJ databases">
        <title>ATOL: Assembling a taxonomically balanced genome-scale reconstruction of the evolutionary history of the Enterobacteriaceae.</title>
        <authorList>
            <person name="Plunkett G.III."/>
            <person name="Neeno-Eckwall E.C."/>
            <person name="Glasner J.D."/>
            <person name="Perna N.T."/>
        </authorList>
    </citation>
    <scope>NUCLEOTIDE SEQUENCE [LARGE SCALE GENOMIC DNA]</scope>
    <source>
        <strain evidence="5 6">ATCC 35017</strain>
    </source>
</reference>
<keyword evidence="6" id="KW-1185">Reference proteome</keyword>
<evidence type="ECO:0000256" key="3">
    <source>
        <dbReference type="ARBA" id="ARBA00023163"/>
    </source>
</evidence>
<keyword evidence="3" id="KW-0804">Transcription</keyword>
<name>A0A0N0IAM9_9GAMM</name>
<dbReference type="InterPro" id="IPR029441">
    <property type="entry name" value="Cass2"/>
</dbReference>
<sequence>MLQESVIREIILWIEQNLESRLSLDIVAEKAGYTKWHFQRIFKSKTGLALGTYIRARRLSCAAVALRLTHDSVMDISLRYRFDSQQTFCRAFKKQFKTTPSEYRKQSGWNVQGFCLPIRMGSDLQVEVRLTKLPAKQLIGMKHCYARDIPDRNINTLEIRRQYWRRYLEKTKKISDNLYAIHGLDKRHEKKEQDLTFYYTTGLEKQNFEVIPPDLETVELPAGDYLELKFSGSLAGIEYDDIIYTAYGKVLPNLDIMRKESCDVENYVLKEGVTYDEFMATPHNFIQELNYYIPVIV</sequence>
<dbReference type="SUPFAM" id="SSF55136">
    <property type="entry name" value="Probable bacterial effector-binding domain"/>
    <property type="match status" value="1"/>
</dbReference>
<dbReference type="PANTHER" id="PTHR47504">
    <property type="entry name" value="RIGHT ORIGIN-BINDING PROTEIN"/>
    <property type="match status" value="1"/>
</dbReference>
<dbReference type="InterPro" id="IPR020449">
    <property type="entry name" value="Tscrpt_reg_AraC-type_HTH"/>
</dbReference>
<comment type="caution">
    <text evidence="5">The sequence shown here is derived from an EMBL/GenBank/DDBJ whole genome shotgun (WGS) entry which is preliminary data.</text>
</comment>
<dbReference type="Gene3D" id="3.20.80.10">
    <property type="entry name" value="Regulatory factor, effector binding domain"/>
    <property type="match status" value="1"/>
</dbReference>
<dbReference type="Pfam" id="PF14526">
    <property type="entry name" value="Cass2"/>
    <property type="match status" value="1"/>
</dbReference>
<dbReference type="PROSITE" id="PS00041">
    <property type="entry name" value="HTH_ARAC_FAMILY_1"/>
    <property type="match status" value="1"/>
</dbReference>
<dbReference type="PRINTS" id="PR00032">
    <property type="entry name" value="HTHARAC"/>
</dbReference>
<dbReference type="OrthoDB" id="282744at2"/>
<keyword evidence="2" id="KW-0238">DNA-binding</keyword>
<gene>
    <name evidence="5" type="ORF">M992_1324</name>
</gene>
<dbReference type="SUPFAM" id="SSF46689">
    <property type="entry name" value="Homeodomain-like"/>
    <property type="match status" value="2"/>
</dbReference>
<dbReference type="Gene3D" id="1.10.10.60">
    <property type="entry name" value="Homeodomain-like"/>
    <property type="match status" value="2"/>
</dbReference>
<organism evidence="5 6">
    <name type="scientific">Moellerella wisconsensis ATCC 35017</name>
    <dbReference type="NCBI Taxonomy" id="1354267"/>
    <lineage>
        <taxon>Bacteria</taxon>
        <taxon>Pseudomonadati</taxon>
        <taxon>Pseudomonadota</taxon>
        <taxon>Gammaproteobacteria</taxon>
        <taxon>Enterobacterales</taxon>
        <taxon>Morganellaceae</taxon>
        <taxon>Moellerella</taxon>
    </lineage>
</organism>
<evidence type="ECO:0000313" key="5">
    <source>
        <dbReference type="EMBL" id="KPD03192.1"/>
    </source>
</evidence>
<evidence type="ECO:0000256" key="2">
    <source>
        <dbReference type="ARBA" id="ARBA00023125"/>
    </source>
</evidence>
<evidence type="ECO:0000259" key="4">
    <source>
        <dbReference type="PROSITE" id="PS01124"/>
    </source>
</evidence>
<dbReference type="InterPro" id="IPR009057">
    <property type="entry name" value="Homeodomain-like_sf"/>
</dbReference>
<dbReference type="Pfam" id="PF12833">
    <property type="entry name" value="HTH_18"/>
    <property type="match status" value="1"/>
</dbReference>
<dbReference type="EMBL" id="LGAA01000014">
    <property type="protein sequence ID" value="KPD03192.1"/>
    <property type="molecule type" value="Genomic_DNA"/>
</dbReference>
<proteinExistence type="predicted"/>
<dbReference type="InterPro" id="IPR018060">
    <property type="entry name" value="HTH_AraC"/>
</dbReference>
<dbReference type="InterPro" id="IPR050959">
    <property type="entry name" value="MarA-like"/>
</dbReference>
<dbReference type="SMART" id="SM00342">
    <property type="entry name" value="HTH_ARAC"/>
    <property type="match status" value="1"/>
</dbReference>
<dbReference type="RefSeq" id="WP_053907835.1">
    <property type="nucleotide sequence ID" value="NZ_CAWMUS010000014.1"/>
</dbReference>
<dbReference type="InterPro" id="IPR018062">
    <property type="entry name" value="HTH_AraC-typ_CS"/>
</dbReference>
<dbReference type="InterPro" id="IPR011256">
    <property type="entry name" value="Reg_factor_effector_dom_sf"/>
</dbReference>
<dbReference type="GO" id="GO:0003700">
    <property type="term" value="F:DNA-binding transcription factor activity"/>
    <property type="evidence" value="ECO:0007669"/>
    <property type="project" value="InterPro"/>
</dbReference>
<dbReference type="GO" id="GO:0043565">
    <property type="term" value="F:sequence-specific DNA binding"/>
    <property type="evidence" value="ECO:0007669"/>
    <property type="project" value="InterPro"/>
</dbReference>
<accession>A0A0N0IAM9</accession>
<dbReference type="PROSITE" id="PS01124">
    <property type="entry name" value="HTH_ARAC_FAMILY_2"/>
    <property type="match status" value="1"/>
</dbReference>
<evidence type="ECO:0000313" key="6">
    <source>
        <dbReference type="Proteomes" id="UP000053226"/>
    </source>
</evidence>
<dbReference type="Proteomes" id="UP000053226">
    <property type="component" value="Unassembled WGS sequence"/>
</dbReference>
<feature type="domain" description="HTH araC/xylS-type" evidence="4">
    <location>
        <begin position="8"/>
        <end position="106"/>
    </location>
</feature>
<dbReference type="PANTHER" id="PTHR47504:SF5">
    <property type="entry name" value="RIGHT ORIGIN-BINDING PROTEIN"/>
    <property type="match status" value="1"/>
</dbReference>
<protein>
    <submittedName>
        <fullName evidence="5">Right origin-binding protein</fullName>
    </submittedName>
</protein>
<evidence type="ECO:0000256" key="1">
    <source>
        <dbReference type="ARBA" id="ARBA00023015"/>
    </source>
</evidence>
<dbReference type="AlphaFoldDB" id="A0A0N0IAM9"/>
<keyword evidence="1" id="KW-0805">Transcription regulation</keyword>